<gene>
    <name evidence="1" type="ORF">CLUMA_CG013714</name>
</gene>
<protein>
    <submittedName>
        <fullName evidence="1">CLUMA_CG013714, isoform A</fullName>
    </submittedName>
</protein>
<organism evidence="1 2">
    <name type="scientific">Clunio marinus</name>
    <dbReference type="NCBI Taxonomy" id="568069"/>
    <lineage>
        <taxon>Eukaryota</taxon>
        <taxon>Metazoa</taxon>
        <taxon>Ecdysozoa</taxon>
        <taxon>Arthropoda</taxon>
        <taxon>Hexapoda</taxon>
        <taxon>Insecta</taxon>
        <taxon>Pterygota</taxon>
        <taxon>Neoptera</taxon>
        <taxon>Endopterygota</taxon>
        <taxon>Diptera</taxon>
        <taxon>Nematocera</taxon>
        <taxon>Chironomoidea</taxon>
        <taxon>Chironomidae</taxon>
        <taxon>Clunio</taxon>
    </lineage>
</organism>
<proteinExistence type="predicted"/>
<keyword evidence="2" id="KW-1185">Reference proteome</keyword>
<sequence>MKKTVRIITNPMPNTVFILIILRIKLRLGNIKRMMLTQEWEEIEEERKKNISKPVKESVDLKHGKEIFSSLTPVTDCPFIHLK</sequence>
<reference evidence="1 2" key="1">
    <citation type="submission" date="2015-04" db="EMBL/GenBank/DDBJ databases">
        <authorList>
            <person name="Syromyatnikov M.Y."/>
            <person name="Popov V.N."/>
        </authorList>
    </citation>
    <scope>NUCLEOTIDE SEQUENCE [LARGE SCALE GENOMIC DNA]</scope>
</reference>
<accession>A0A1J1IJP0</accession>
<dbReference type="EMBL" id="CVRI01000054">
    <property type="protein sequence ID" value="CRL00451.1"/>
    <property type="molecule type" value="Genomic_DNA"/>
</dbReference>
<evidence type="ECO:0000313" key="2">
    <source>
        <dbReference type="Proteomes" id="UP000183832"/>
    </source>
</evidence>
<dbReference type="Proteomes" id="UP000183832">
    <property type="component" value="Unassembled WGS sequence"/>
</dbReference>
<name>A0A1J1IJP0_9DIPT</name>
<evidence type="ECO:0000313" key="1">
    <source>
        <dbReference type="EMBL" id="CRL00451.1"/>
    </source>
</evidence>
<dbReference type="AlphaFoldDB" id="A0A1J1IJP0"/>